<dbReference type="Proteomes" id="UP000673383">
    <property type="component" value="Unassembled WGS sequence"/>
</dbReference>
<dbReference type="FunFam" id="1.20.58.340:FF:000001">
    <property type="entry name" value="Magnesium transport protein CorA"/>
    <property type="match status" value="1"/>
</dbReference>
<comment type="catalytic activity">
    <reaction evidence="12">
        <text>Mg(2+)(in) = Mg(2+)(out)</text>
        <dbReference type="Rhea" id="RHEA:29827"/>
        <dbReference type="ChEBI" id="CHEBI:18420"/>
    </reaction>
</comment>
<keyword evidence="7 13" id="KW-0812">Transmembrane</keyword>
<proteinExistence type="inferred from homology"/>
<dbReference type="STRING" id="29448.QU41_19995"/>
<organism evidence="14 15">
    <name type="scientific">Bradyrhizobium elkanii</name>
    <dbReference type="NCBI Taxonomy" id="29448"/>
    <lineage>
        <taxon>Bacteria</taxon>
        <taxon>Pseudomonadati</taxon>
        <taxon>Pseudomonadota</taxon>
        <taxon>Alphaproteobacteria</taxon>
        <taxon>Hyphomicrobiales</taxon>
        <taxon>Nitrobacteraceae</taxon>
        <taxon>Bradyrhizobium</taxon>
    </lineage>
</organism>
<dbReference type="SUPFAM" id="SSF144083">
    <property type="entry name" value="Magnesium transport protein CorA, transmembrane region"/>
    <property type="match status" value="1"/>
</dbReference>
<dbReference type="InterPro" id="IPR045863">
    <property type="entry name" value="CorA_TM1_TM2"/>
</dbReference>
<evidence type="ECO:0000256" key="13">
    <source>
        <dbReference type="SAM" id="Phobius"/>
    </source>
</evidence>
<dbReference type="CDD" id="cd12837">
    <property type="entry name" value="EcCorA-like_u1"/>
    <property type="match status" value="1"/>
</dbReference>
<reference evidence="14" key="1">
    <citation type="submission" date="2021-02" db="EMBL/GenBank/DDBJ databases">
        <title>Genomic Encyclopedia of Type Strains, Phase IV (KMG-V): Genome sequencing to study the core and pangenomes of soil and plant-associated prokaryotes.</title>
        <authorList>
            <person name="Whitman W."/>
        </authorList>
    </citation>
    <scope>NUCLEOTIDE SEQUENCE</scope>
    <source>
        <strain evidence="14">USDA 406</strain>
    </source>
</reference>
<evidence type="ECO:0000313" key="14">
    <source>
        <dbReference type="EMBL" id="MBP1293146.1"/>
    </source>
</evidence>
<keyword evidence="8" id="KW-0460">Magnesium</keyword>
<dbReference type="GO" id="GO:0000287">
    <property type="term" value="F:magnesium ion binding"/>
    <property type="evidence" value="ECO:0007669"/>
    <property type="project" value="TreeGrafter"/>
</dbReference>
<keyword evidence="4" id="KW-0813">Transport</keyword>
<evidence type="ECO:0000256" key="12">
    <source>
        <dbReference type="ARBA" id="ARBA00034269"/>
    </source>
</evidence>
<dbReference type="GO" id="GO:0015087">
    <property type="term" value="F:cobalt ion transmembrane transporter activity"/>
    <property type="evidence" value="ECO:0007669"/>
    <property type="project" value="TreeGrafter"/>
</dbReference>
<dbReference type="GO" id="GO:0015095">
    <property type="term" value="F:magnesium ion transmembrane transporter activity"/>
    <property type="evidence" value="ECO:0007669"/>
    <property type="project" value="TreeGrafter"/>
</dbReference>
<dbReference type="Gene3D" id="1.20.58.340">
    <property type="entry name" value="Magnesium transport protein CorA, transmembrane region"/>
    <property type="match status" value="2"/>
</dbReference>
<dbReference type="PANTHER" id="PTHR46494:SF1">
    <property type="entry name" value="CORA FAMILY METAL ION TRANSPORTER (EUROFUNG)"/>
    <property type="match status" value="1"/>
</dbReference>
<comment type="similarity">
    <text evidence="2">Belongs to the CorA metal ion transporter (MIT) (TC 1.A.35) family.</text>
</comment>
<dbReference type="InterPro" id="IPR002523">
    <property type="entry name" value="MgTranspt_CorA/ZnTranspt_ZntB"/>
</dbReference>
<dbReference type="Pfam" id="PF01544">
    <property type="entry name" value="CorA"/>
    <property type="match status" value="1"/>
</dbReference>
<evidence type="ECO:0000313" key="15">
    <source>
        <dbReference type="Proteomes" id="UP000673383"/>
    </source>
</evidence>
<dbReference type="SUPFAM" id="SSF143865">
    <property type="entry name" value="CorA soluble domain-like"/>
    <property type="match status" value="1"/>
</dbReference>
<feature type="transmembrane region" description="Helical" evidence="13">
    <location>
        <begin position="265"/>
        <end position="285"/>
    </location>
</feature>
<keyword evidence="10" id="KW-0406">Ion transport</keyword>
<comment type="caution">
    <text evidence="14">The sequence shown here is derived from an EMBL/GenBank/DDBJ whole genome shotgun (WGS) entry which is preliminary data.</text>
</comment>
<dbReference type="PANTHER" id="PTHR46494">
    <property type="entry name" value="CORA FAMILY METAL ION TRANSPORTER (EUROFUNG)"/>
    <property type="match status" value="1"/>
</dbReference>
<dbReference type="eggNOG" id="COG0598">
    <property type="taxonomic scope" value="Bacteria"/>
</dbReference>
<name>A0A1E3EC83_BRAEL</name>
<keyword evidence="9 13" id="KW-1133">Transmembrane helix</keyword>
<evidence type="ECO:0000256" key="3">
    <source>
        <dbReference type="ARBA" id="ARBA00019439"/>
    </source>
</evidence>
<evidence type="ECO:0000256" key="6">
    <source>
        <dbReference type="ARBA" id="ARBA00022519"/>
    </source>
</evidence>
<sequence>MLKLYRSATSDWRSIGAELPSEIIWIDLLDPTENEKQFVERVLDIRVPSERSLSEIEASSRLITDHDRLYLSSPAVRLDDNDDAEITNIGFVIGPRVLVTVRFAQLTTFDDVMKRIGTDKSLQNGMCVFTALLEAMIDRGADVLEHLGAKTDRLSRGVFKGGLVRSKRPVRSSRRLREALESIGELADRLAKARDVLLGVGRVASFADDVGNEWITSASKRRLEAVTKDVASLGDYETRLSDKIQLLLDAVLGFINIQQNDLFKILTIVSVVGVPPTILVGVWGMNFKAMPELSWTFGYPLAWAAIIASGILPVLWFKRHGWFD</sequence>
<keyword evidence="6" id="KW-0997">Cell inner membrane</keyword>
<evidence type="ECO:0000256" key="4">
    <source>
        <dbReference type="ARBA" id="ARBA00022448"/>
    </source>
</evidence>
<evidence type="ECO:0000256" key="5">
    <source>
        <dbReference type="ARBA" id="ARBA00022475"/>
    </source>
</evidence>
<dbReference type="EMBL" id="JAFICZ010000001">
    <property type="protein sequence ID" value="MBP1293146.1"/>
    <property type="molecule type" value="Genomic_DNA"/>
</dbReference>
<evidence type="ECO:0000256" key="10">
    <source>
        <dbReference type="ARBA" id="ARBA00023065"/>
    </source>
</evidence>
<keyword evidence="5" id="KW-1003">Cell membrane</keyword>
<dbReference type="GO" id="GO:0005886">
    <property type="term" value="C:plasma membrane"/>
    <property type="evidence" value="ECO:0007669"/>
    <property type="project" value="UniProtKB-SubCell"/>
</dbReference>
<dbReference type="Gene3D" id="3.30.460.20">
    <property type="entry name" value="CorA soluble domain-like"/>
    <property type="match status" value="1"/>
</dbReference>
<gene>
    <name evidence="14" type="ORF">JOH49_002899</name>
</gene>
<evidence type="ECO:0000256" key="1">
    <source>
        <dbReference type="ARBA" id="ARBA00004429"/>
    </source>
</evidence>
<evidence type="ECO:0000256" key="7">
    <source>
        <dbReference type="ARBA" id="ARBA00022692"/>
    </source>
</evidence>
<evidence type="ECO:0000256" key="8">
    <source>
        <dbReference type="ARBA" id="ARBA00022842"/>
    </source>
</evidence>
<comment type="subcellular location">
    <subcellularLocation>
        <location evidence="1">Cell inner membrane</location>
        <topology evidence="1">Multi-pass membrane protein</topology>
    </subcellularLocation>
</comment>
<accession>A0A1E3EC83</accession>
<evidence type="ECO:0000256" key="9">
    <source>
        <dbReference type="ARBA" id="ARBA00022989"/>
    </source>
</evidence>
<dbReference type="OrthoDB" id="9803416at2"/>
<evidence type="ECO:0000256" key="11">
    <source>
        <dbReference type="ARBA" id="ARBA00023136"/>
    </source>
</evidence>
<protein>
    <recommendedName>
        <fullName evidence="3">Magnesium transport protein CorA</fullName>
    </recommendedName>
</protein>
<feature type="transmembrane region" description="Helical" evidence="13">
    <location>
        <begin position="297"/>
        <end position="317"/>
    </location>
</feature>
<evidence type="ECO:0000256" key="2">
    <source>
        <dbReference type="ARBA" id="ARBA00009765"/>
    </source>
</evidence>
<dbReference type="AlphaFoldDB" id="A0A1E3EC83"/>
<dbReference type="RefSeq" id="WP_069280291.1">
    <property type="nucleotide sequence ID" value="NZ_JAFICZ010000001.1"/>
</dbReference>
<dbReference type="GO" id="GO:0050897">
    <property type="term" value="F:cobalt ion binding"/>
    <property type="evidence" value="ECO:0007669"/>
    <property type="project" value="TreeGrafter"/>
</dbReference>
<keyword evidence="11 13" id="KW-0472">Membrane</keyword>
<dbReference type="InterPro" id="IPR045861">
    <property type="entry name" value="CorA_cytoplasmic_dom"/>
</dbReference>